<dbReference type="CDD" id="cd08563">
    <property type="entry name" value="GDPD_TtGDE_like"/>
    <property type="match status" value="1"/>
</dbReference>
<keyword evidence="2" id="KW-0378">Hydrolase</keyword>
<dbReference type="Gene3D" id="3.20.20.190">
    <property type="entry name" value="Phosphatidylinositol (PI) phosphodiesterase"/>
    <property type="match status" value="1"/>
</dbReference>
<dbReference type="SUPFAM" id="SSF51695">
    <property type="entry name" value="PLC-like phosphodiesterases"/>
    <property type="match status" value="1"/>
</dbReference>
<reference evidence="2 3" key="1">
    <citation type="submission" date="2021-01" db="EMBL/GenBank/DDBJ databases">
        <title>Genomic Encyclopedia of Type Strains, Phase IV (KMG-IV): sequencing the most valuable type-strain genomes for metagenomic binning, comparative biology and taxonomic classification.</title>
        <authorList>
            <person name="Goeker M."/>
        </authorList>
    </citation>
    <scope>NUCLEOTIDE SEQUENCE [LARGE SCALE GENOMIC DNA]</scope>
    <source>
        <strain evidence="2 3">DSM 105453</strain>
    </source>
</reference>
<dbReference type="EMBL" id="JAFBFH010000003">
    <property type="protein sequence ID" value="MBM7713755.1"/>
    <property type="molecule type" value="Genomic_DNA"/>
</dbReference>
<evidence type="ECO:0000313" key="2">
    <source>
        <dbReference type="EMBL" id="MBM7713755.1"/>
    </source>
</evidence>
<dbReference type="Proteomes" id="UP000823485">
    <property type="component" value="Unassembled WGS sequence"/>
</dbReference>
<dbReference type="EC" id="3.1.4.46" evidence="2"/>
<comment type="caution">
    <text evidence="2">The sequence shown here is derived from an EMBL/GenBank/DDBJ whole genome shotgun (WGS) entry which is preliminary data.</text>
</comment>
<proteinExistence type="predicted"/>
<sequence length="243" mass="27466">MTYILAHRGSAGTHPENTMEAFIAAEKAGADGIELDVQLAADGEIVVIHDLTVDRTTNGSGYVKDFTFEQLRKLKANFHSTHFFKKAARIPSLREVFEWLEGNGLICNVELKNNVKAYKGLEEKVISLIREFCLEGRVIISSFNHNSLVHCIQLAPDIQTAPLYKEVLFRPWDYARTLQASGIHPNFKCISPEDIEAAMDCGIAVRPYTVNKEKDMRKLFAINCSAIITDYPKKAYRIRNQYP</sequence>
<dbReference type="Pfam" id="PF03009">
    <property type="entry name" value="GDPD"/>
    <property type="match status" value="1"/>
</dbReference>
<accession>A0ABS2R279</accession>
<dbReference type="RefSeq" id="WP_077111331.1">
    <property type="nucleotide sequence ID" value="NZ_JAFBFH010000003.1"/>
</dbReference>
<feature type="domain" description="GP-PDE" evidence="1">
    <location>
        <begin position="2"/>
        <end position="239"/>
    </location>
</feature>
<evidence type="ECO:0000259" key="1">
    <source>
        <dbReference type="PROSITE" id="PS51704"/>
    </source>
</evidence>
<dbReference type="PANTHER" id="PTHR46211:SF1">
    <property type="entry name" value="GLYCEROPHOSPHODIESTER PHOSPHODIESTERASE, CYTOPLASMIC"/>
    <property type="match status" value="1"/>
</dbReference>
<gene>
    <name evidence="2" type="ORF">JOC94_000724</name>
</gene>
<organism evidence="2 3">
    <name type="scientific">Siminovitchia thermophila</name>
    <dbReference type="NCBI Taxonomy" id="1245522"/>
    <lineage>
        <taxon>Bacteria</taxon>
        <taxon>Bacillati</taxon>
        <taxon>Bacillota</taxon>
        <taxon>Bacilli</taxon>
        <taxon>Bacillales</taxon>
        <taxon>Bacillaceae</taxon>
        <taxon>Siminovitchia</taxon>
    </lineage>
</organism>
<dbReference type="GO" id="GO:0008889">
    <property type="term" value="F:glycerophosphodiester phosphodiesterase activity"/>
    <property type="evidence" value="ECO:0007669"/>
    <property type="project" value="UniProtKB-EC"/>
</dbReference>
<dbReference type="PANTHER" id="PTHR46211">
    <property type="entry name" value="GLYCEROPHOSPHORYL DIESTER PHOSPHODIESTERASE"/>
    <property type="match status" value="1"/>
</dbReference>
<dbReference type="InterPro" id="IPR017946">
    <property type="entry name" value="PLC-like_Pdiesterase_TIM-brl"/>
</dbReference>
<protein>
    <submittedName>
        <fullName evidence="2">Glycerophosphoryl diester phosphodiesterase</fullName>
        <ecNumber evidence="2">3.1.4.46</ecNumber>
    </submittedName>
</protein>
<keyword evidence="3" id="KW-1185">Reference proteome</keyword>
<dbReference type="PROSITE" id="PS51704">
    <property type="entry name" value="GP_PDE"/>
    <property type="match status" value="1"/>
</dbReference>
<evidence type="ECO:0000313" key="3">
    <source>
        <dbReference type="Proteomes" id="UP000823485"/>
    </source>
</evidence>
<dbReference type="InterPro" id="IPR030395">
    <property type="entry name" value="GP_PDE_dom"/>
</dbReference>
<name>A0ABS2R279_9BACI</name>